<gene>
    <name evidence="1" type="ORF">THRCLA_10407</name>
</gene>
<keyword evidence="2" id="KW-1185">Reference proteome</keyword>
<name>A0A1V9YRD6_9STRA</name>
<dbReference type="OrthoDB" id="10490262at2759"/>
<dbReference type="AlphaFoldDB" id="A0A1V9YRD6"/>
<accession>A0A1V9YRD6</accession>
<dbReference type="EMBL" id="JNBS01003342">
    <property type="protein sequence ID" value="OQR88143.1"/>
    <property type="molecule type" value="Genomic_DNA"/>
</dbReference>
<proteinExistence type="predicted"/>
<sequence>MSVPSGSKNQQKAANDIFNKFLSNAQMSWEDVSEFTIYWVLEEFAKFLFNYASSKVKNENNTLSSSTADNYLSQVFNVIMLKICCTNTSDS</sequence>
<evidence type="ECO:0000313" key="1">
    <source>
        <dbReference type="EMBL" id="OQR88143.1"/>
    </source>
</evidence>
<organism evidence="1 2">
    <name type="scientific">Thraustotheca clavata</name>
    <dbReference type="NCBI Taxonomy" id="74557"/>
    <lineage>
        <taxon>Eukaryota</taxon>
        <taxon>Sar</taxon>
        <taxon>Stramenopiles</taxon>
        <taxon>Oomycota</taxon>
        <taxon>Saprolegniomycetes</taxon>
        <taxon>Saprolegniales</taxon>
        <taxon>Achlyaceae</taxon>
        <taxon>Thraustotheca</taxon>
    </lineage>
</organism>
<protein>
    <submittedName>
        <fullName evidence="1">Uncharacterized protein</fullName>
    </submittedName>
</protein>
<dbReference type="Proteomes" id="UP000243217">
    <property type="component" value="Unassembled WGS sequence"/>
</dbReference>
<evidence type="ECO:0000313" key="2">
    <source>
        <dbReference type="Proteomes" id="UP000243217"/>
    </source>
</evidence>
<reference evidence="1 2" key="1">
    <citation type="journal article" date="2014" name="Genome Biol. Evol.">
        <title>The secreted proteins of Achlya hypogyna and Thraustotheca clavata identify the ancestral oomycete secretome and reveal gene acquisitions by horizontal gene transfer.</title>
        <authorList>
            <person name="Misner I."/>
            <person name="Blouin N."/>
            <person name="Leonard G."/>
            <person name="Richards T.A."/>
            <person name="Lane C.E."/>
        </authorList>
    </citation>
    <scope>NUCLEOTIDE SEQUENCE [LARGE SCALE GENOMIC DNA]</scope>
    <source>
        <strain evidence="1 2">ATCC 34112</strain>
    </source>
</reference>
<comment type="caution">
    <text evidence="1">The sequence shown here is derived from an EMBL/GenBank/DDBJ whole genome shotgun (WGS) entry which is preliminary data.</text>
</comment>